<dbReference type="GO" id="GO:0017108">
    <property type="term" value="F:5'-flap endonuclease activity"/>
    <property type="evidence" value="ECO:0007669"/>
    <property type="project" value="TreeGrafter"/>
</dbReference>
<gene>
    <name evidence="3" type="ORF">THAOC_34466</name>
</gene>
<keyword evidence="4" id="KW-1185">Reference proteome</keyword>
<reference evidence="3 4" key="1">
    <citation type="journal article" date="2012" name="Genome Biol.">
        <title>Genome and low-iron response of an oceanic diatom adapted to chronic iron limitation.</title>
        <authorList>
            <person name="Lommer M."/>
            <person name="Specht M."/>
            <person name="Roy A.S."/>
            <person name="Kraemer L."/>
            <person name="Andreson R."/>
            <person name="Gutowska M.A."/>
            <person name="Wolf J."/>
            <person name="Bergner S.V."/>
            <person name="Schilhabel M.B."/>
            <person name="Klostermeier U.C."/>
            <person name="Beiko R.G."/>
            <person name="Rosenstiel P."/>
            <person name="Hippler M."/>
            <person name="Laroche J."/>
        </authorList>
    </citation>
    <scope>NUCLEOTIDE SEQUENCE [LARGE SCALE GENOMIC DNA]</scope>
    <source>
        <strain evidence="3 4">CCMP1005</strain>
    </source>
</reference>
<dbReference type="AlphaFoldDB" id="K0R2G8"/>
<dbReference type="GO" id="GO:0046872">
    <property type="term" value="F:metal ion binding"/>
    <property type="evidence" value="ECO:0007669"/>
    <property type="project" value="UniProtKB-KW"/>
</dbReference>
<protein>
    <recommendedName>
        <fullName evidence="5">SAP domain-containing protein</fullName>
    </recommendedName>
</protein>
<dbReference type="InterPro" id="IPR006084">
    <property type="entry name" value="XPG/Rad2"/>
</dbReference>
<name>K0R2G8_THAOC</name>
<dbReference type="PANTHER" id="PTHR11081">
    <property type="entry name" value="FLAP ENDONUCLEASE FAMILY MEMBER"/>
    <property type="match status" value="1"/>
</dbReference>
<dbReference type="Proteomes" id="UP000266841">
    <property type="component" value="Unassembled WGS sequence"/>
</dbReference>
<dbReference type="InterPro" id="IPR029060">
    <property type="entry name" value="PIN-like_dom_sf"/>
</dbReference>
<keyword evidence="1" id="KW-0479">Metal-binding</keyword>
<evidence type="ECO:0000313" key="4">
    <source>
        <dbReference type="Proteomes" id="UP000266841"/>
    </source>
</evidence>
<dbReference type="PANTHER" id="PTHR11081:SF9">
    <property type="entry name" value="FLAP ENDONUCLEASE 1"/>
    <property type="match status" value="1"/>
</dbReference>
<accession>K0R2G8</accession>
<organism evidence="3 4">
    <name type="scientific">Thalassiosira oceanica</name>
    <name type="common">Marine diatom</name>
    <dbReference type="NCBI Taxonomy" id="159749"/>
    <lineage>
        <taxon>Eukaryota</taxon>
        <taxon>Sar</taxon>
        <taxon>Stramenopiles</taxon>
        <taxon>Ochrophyta</taxon>
        <taxon>Bacillariophyta</taxon>
        <taxon>Coscinodiscophyceae</taxon>
        <taxon>Thalassiosirophycidae</taxon>
        <taxon>Thalassiosirales</taxon>
        <taxon>Thalassiosiraceae</taxon>
        <taxon>Thalassiosira</taxon>
    </lineage>
</organism>
<dbReference type="EMBL" id="AGNL01047497">
    <property type="protein sequence ID" value="EJK46853.1"/>
    <property type="molecule type" value="Genomic_DNA"/>
</dbReference>
<evidence type="ECO:0000256" key="2">
    <source>
        <dbReference type="ARBA" id="ARBA00022842"/>
    </source>
</evidence>
<evidence type="ECO:0000256" key="1">
    <source>
        <dbReference type="ARBA" id="ARBA00022723"/>
    </source>
</evidence>
<sequence>MGINDLLSRLPGGSEYNYSFFELGWRGKTVHIDAAGALFECAAAFASDFISGNHTPALVVWARKLVYLRSICGWNMVVYMDGRTNPAKQFEDERRTQRRLEAVERNDLRGQIKNTPEYYAEAMEVCKFLNIDVRVAHDEADPQVSYVSIKGLCIPVTIDSDLLAYGVPKICIFKLFEKEVFRIIDLTRDDVEEGEYKLFDLYKAHGAITFQLYAGCLGCDFTAVRSGIKGIGYEKFIEAAAAVDGQLTAATLAASLWRSFPQILEKNSFDNLTGVEAHLQEVVDVYAQGKVYDSEANIRDINDKLISPASPQTKQHMSGTVNCRTGEPHPQPFREKLLSLQRNCNQLIATTAADVSNIEGIRLPASRESPVNCNVTELRNFIACRGGKVGGTKNELVKTVKANQFLEKQVSRNYVQRDVNKEGSLFHKSINSTSSSMAQILTDLHSNGNKFDTKTRGLIALAFRCHEQGLFEEEYANIARVSPELPPDLIYRSYAHVGMSLQQKSIADSLKRMFMANEVTCHALALLPEERRAIIFTKCIASMKADEKREKTADNQTKKDEYTQLIELLYEDTDRETSRHDLGVFVKVGRTYCTKCVAGQGDCRHKIGACHTSTPYLCLVQLGKDI</sequence>
<evidence type="ECO:0000313" key="3">
    <source>
        <dbReference type="EMBL" id="EJK46853.1"/>
    </source>
</evidence>
<keyword evidence="2" id="KW-0460">Magnesium</keyword>
<proteinExistence type="predicted"/>
<dbReference type="Gene3D" id="3.40.50.1010">
    <property type="entry name" value="5'-nuclease"/>
    <property type="match status" value="1"/>
</dbReference>
<evidence type="ECO:0008006" key="5">
    <source>
        <dbReference type="Google" id="ProtNLM"/>
    </source>
</evidence>
<comment type="caution">
    <text evidence="3">The sequence shown here is derived from an EMBL/GenBank/DDBJ whole genome shotgun (WGS) entry which is preliminary data.</text>
</comment>
<dbReference type="SUPFAM" id="SSF88723">
    <property type="entry name" value="PIN domain-like"/>
    <property type="match status" value="1"/>
</dbReference>